<gene>
    <name evidence="3" type="primary">LOC114325686</name>
</gene>
<evidence type="ECO:0000313" key="3">
    <source>
        <dbReference type="RefSeq" id="XP_028129619.1"/>
    </source>
</evidence>
<feature type="region of interest" description="Disordered" evidence="1">
    <location>
        <begin position="49"/>
        <end position="70"/>
    </location>
</feature>
<dbReference type="PANTHER" id="PTHR47326">
    <property type="entry name" value="TRANSPOSABLE ELEMENT TC3 TRANSPOSASE-LIKE PROTEIN"/>
    <property type="match status" value="1"/>
</dbReference>
<evidence type="ECO:0000259" key="2">
    <source>
        <dbReference type="Pfam" id="PF16087"/>
    </source>
</evidence>
<dbReference type="Pfam" id="PF16087">
    <property type="entry name" value="DUF4817"/>
    <property type="match status" value="1"/>
</dbReference>
<accession>A0A6P7F1W8</accession>
<feature type="domain" description="DUF4817" evidence="2">
    <location>
        <begin position="4"/>
        <end position="58"/>
    </location>
</feature>
<protein>
    <submittedName>
        <fullName evidence="3">Uncharacterized protein LOC114325686</fullName>
    </submittedName>
</protein>
<reference evidence="3" key="1">
    <citation type="submission" date="2025-08" db="UniProtKB">
        <authorList>
            <consortium name="RefSeq"/>
        </authorList>
    </citation>
    <scope>IDENTIFICATION</scope>
    <source>
        <tissue evidence="3">Whole insect</tissue>
    </source>
</reference>
<organism evidence="3">
    <name type="scientific">Diabrotica virgifera virgifera</name>
    <name type="common">western corn rootworm</name>
    <dbReference type="NCBI Taxonomy" id="50390"/>
    <lineage>
        <taxon>Eukaryota</taxon>
        <taxon>Metazoa</taxon>
        <taxon>Ecdysozoa</taxon>
        <taxon>Arthropoda</taxon>
        <taxon>Hexapoda</taxon>
        <taxon>Insecta</taxon>
        <taxon>Pterygota</taxon>
        <taxon>Neoptera</taxon>
        <taxon>Endopterygota</taxon>
        <taxon>Coleoptera</taxon>
        <taxon>Polyphaga</taxon>
        <taxon>Cucujiformia</taxon>
        <taxon>Chrysomeloidea</taxon>
        <taxon>Chrysomelidae</taxon>
        <taxon>Galerucinae</taxon>
        <taxon>Diabroticina</taxon>
        <taxon>Diabroticites</taxon>
        <taxon>Diabrotica</taxon>
    </lineage>
</organism>
<name>A0A6P7F1W8_DIAVI</name>
<dbReference type="AlphaFoldDB" id="A0A6P7F1W8"/>
<dbReference type="PANTHER" id="PTHR47326:SF1">
    <property type="entry name" value="HTH PSQ-TYPE DOMAIN-CONTAINING PROTEIN"/>
    <property type="match status" value="1"/>
</dbReference>
<dbReference type="InParanoid" id="A0A6P7F1W8"/>
<dbReference type="RefSeq" id="XP_028129619.1">
    <property type="nucleotide sequence ID" value="XM_028273818.1"/>
</dbReference>
<proteinExistence type="predicted"/>
<evidence type="ECO:0000256" key="1">
    <source>
        <dbReference type="SAM" id="MobiDB-lite"/>
    </source>
</evidence>
<dbReference type="InterPro" id="IPR032135">
    <property type="entry name" value="DUF4817"/>
</dbReference>
<sequence>MNVTTDEMVDMIWILGECNKNSLLSARIYQERFPDRRKPRQDTFEKLKDRFNPTGSVNYEKHERTKTSVTEENEMSVLMAVTENPHTSIRSISNEQEHSYYSVQNILSINKMHLYHIQKI</sequence>